<evidence type="ECO:0000256" key="1">
    <source>
        <dbReference type="PROSITE-ProRule" id="PRU00221"/>
    </source>
</evidence>
<sequence length="383" mass="44691">MNQKTIEGIEGQIIQESIPEFQDQQIEPLQFQSIEKNKILKYQINNISNQYILINSIKNDQTCYSIALNQDDTLLLASADSLIKIYQFKKGEIKYIQQVAIHQKDVNILKFSKQYNSDSFISASDDLSIKLTSSFTMSNPKVYQKLTGHSYSISGLLYNQKGDLIVSSSYDNTIKFWSNNSKTKFGWICTQTIYDHKNSIYSISFNELENEIISCGEDNLLLVLYQYDLIWRVKQQIRLNFFGIRLCFIDMNTFIFLSYSSSYLEVYQRIDSRSQYLKITNFAIAGVDQPCQTYYPSSFNIPKQLLFIKNGYNLNILKYNHESSSQFQFQLTQVIEFNFGFNEIFGEVEHGDIYGVVSENGDFLFTWDAKSRQIQIRKYQKKL</sequence>
<dbReference type="PROSITE" id="PS50294">
    <property type="entry name" value="WD_REPEATS_REGION"/>
    <property type="match status" value="1"/>
</dbReference>
<evidence type="ECO:0000313" key="3">
    <source>
        <dbReference type="Proteomes" id="UP000692954"/>
    </source>
</evidence>
<dbReference type="OrthoDB" id="406844at2759"/>
<accession>A0A8S1R0K7</accession>
<comment type="caution">
    <text evidence="2">The sequence shown here is derived from an EMBL/GenBank/DDBJ whole genome shotgun (WGS) entry which is preliminary data.</text>
</comment>
<dbReference type="Pfam" id="PF00400">
    <property type="entry name" value="WD40"/>
    <property type="match status" value="2"/>
</dbReference>
<dbReference type="GO" id="GO:0016226">
    <property type="term" value="P:iron-sulfur cluster assembly"/>
    <property type="evidence" value="ECO:0007669"/>
    <property type="project" value="TreeGrafter"/>
</dbReference>
<keyword evidence="3" id="KW-1185">Reference proteome</keyword>
<dbReference type="AlphaFoldDB" id="A0A8S1R0K7"/>
<dbReference type="InterPro" id="IPR001680">
    <property type="entry name" value="WD40_rpt"/>
</dbReference>
<dbReference type="PANTHER" id="PTHR19920:SF0">
    <property type="entry name" value="CYTOSOLIC IRON-SULFUR PROTEIN ASSEMBLY PROTEIN CIAO1-RELATED"/>
    <property type="match status" value="1"/>
</dbReference>
<proteinExistence type="predicted"/>
<dbReference type="PANTHER" id="PTHR19920">
    <property type="entry name" value="WD40 PROTEIN CIAO1"/>
    <property type="match status" value="1"/>
</dbReference>
<organism evidence="2 3">
    <name type="scientific">Paramecium sonneborni</name>
    <dbReference type="NCBI Taxonomy" id="65129"/>
    <lineage>
        <taxon>Eukaryota</taxon>
        <taxon>Sar</taxon>
        <taxon>Alveolata</taxon>
        <taxon>Ciliophora</taxon>
        <taxon>Intramacronucleata</taxon>
        <taxon>Oligohymenophorea</taxon>
        <taxon>Peniculida</taxon>
        <taxon>Parameciidae</taxon>
        <taxon>Paramecium</taxon>
    </lineage>
</organism>
<reference evidence="2" key="1">
    <citation type="submission" date="2021-01" db="EMBL/GenBank/DDBJ databases">
        <authorList>
            <consortium name="Genoscope - CEA"/>
            <person name="William W."/>
        </authorList>
    </citation>
    <scope>NUCLEOTIDE SEQUENCE</scope>
</reference>
<evidence type="ECO:0000313" key="2">
    <source>
        <dbReference type="EMBL" id="CAD8120894.1"/>
    </source>
</evidence>
<dbReference type="SMART" id="SM00320">
    <property type="entry name" value="WD40"/>
    <property type="match status" value="4"/>
</dbReference>
<dbReference type="EMBL" id="CAJJDN010000128">
    <property type="protein sequence ID" value="CAD8120894.1"/>
    <property type="molecule type" value="Genomic_DNA"/>
</dbReference>
<keyword evidence="1" id="KW-0853">WD repeat</keyword>
<name>A0A8S1R0K7_9CILI</name>
<feature type="repeat" description="WD" evidence="1">
    <location>
        <begin position="146"/>
        <end position="178"/>
    </location>
</feature>
<gene>
    <name evidence="2" type="ORF">PSON_ATCC_30995.1.T1280146</name>
</gene>
<dbReference type="PROSITE" id="PS50082">
    <property type="entry name" value="WD_REPEATS_2"/>
    <property type="match status" value="1"/>
</dbReference>
<dbReference type="GO" id="GO:0097361">
    <property type="term" value="C:cytosolic [4Fe-4S] assembly targeting complex"/>
    <property type="evidence" value="ECO:0007669"/>
    <property type="project" value="TreeGrafter"/>
</dbReference>
<protein>
    <recommendedName>
        <fullName evidence="4">WD40-repeat-containing domain</fullName>
    </recommendedName>
</protein>
<evidence type="ECO:0008006" key="4">
    <source>
        <dbReference type="Google" id="ProtNLM"/>
    </source>
</evidence>
<dbReference type="Proteomes" id="UP000692954">
    <property type="component" value="Unassembled WGS sequence"/>
</dbReference>